<dbReference type="GO" id="GO:0005856">
    <property type="term" value="C:cytoskeleton"/>
    <property type="evidence" value="ECO:0007669"/>
    <property type="project" value="UniProtKB-SubCell"/>
</dbReference>
<evidence type="ECO:0000256" key="14">
    <source>
        <dbReference type="SAM" id="Phobius"/>
    </source>
</evidence>
<evidence type="ECO:0000313" key="15">
    <source>
        <dbReference type="EMBL" id="VVC87215.1"/>
    </source>
</evidence>
<reference evidence="15 16" key="1">
    <citation type="submission" date="2017-07" db="EMBL/GenBank/DDBJ databases">
        <authorList>
            <person name="Talla V."/>
            <person name="Backstrom N."/>
        </authorList>
    </citation>
    <scope>NUCLEOTIDE SEQUENCE [LARGE SCALE GENOMIC DNA]</scope>
</reference>
<accession>A0A5E4PQC0</accession>
<evidence type="ECO:0000256" key="5">
    <source>
        <dbReference type="ARBA" id="ARBA00022490"/>
    </source>
</evidence>
<feature type="compositionally biased region" description="Basic and acidic residues" evidence="13">
    <location>
        <begin position="1"/>
        <end position="14"/>
    </location>
</feature>
<feature type="compositionally biased region" description="Polar residues" evidence="13">
    <location>
        <begin position="19"/>
        <end position="32"/>
    </location>
</feature>
<sequence>MRVEDTRTEAEGARGWECSPTTEEQPPNNETQGKLNCVPLVLKSGWRRISLYGIIVFLMCLVFLNIALTLWIITTLRLTKNGIGPLTIVRDGIRLEGNAWVTEELVASTISSPPTQPLTVQAHRNFTILVSEESHKERSKLIISHMFKVQDARGGSVFQASKDEVRVFADALVLEGTGGVSVRTPQSIYLESRAGNIDITSHSNIQLDSVVGAVNKNRCS</sequence>
<dbReference type="PANTHER" id="PTHR12939">
    <property type="entry name" value="SARCOGLYCAN"/>
    <property type="match status" value="1"/>
</dbReference>
<feature type="transmembrane region" description="Helical" evidence="14">
    <location>
        <begin position="49"/>
        <end position="73"/>
    </location>
</feature>
<evidence type="ECO:0000256" key="12">
    <source>
        <dbReference type="ARBA" id="ARBA00023212"/>
    </source>
</evidence>
<dbReference type="AlphaFoldDB" id="A0A5E4PQC0"/>
<keyword evidence="6 14" id="KW-0812">Transmembrane</keyword>
<keyword evidence="5" id="KW-0963">Cytoplasm</keyword>
<comment type="subcellular location">
    <subcellularLocation>
        <location evidence="2">Cell membrane</location>
        <location evidence="2">Sarcolemma</location>
        <topology evidence="2">Single-pass type II membrane protein</topology>
    </subcellularLocation>
    <subcellularLocation>
        <location evidence="1">Cytoplasm</location>
        <location evidence="1">Cytoskeleton</location>
    </subcellularLocation>
</comment>
<evidence type="ECO:0000256" key="13">
    <source>
        <dbReference type="SAM" id="MobiDB-lite"/>
    </source>
</evidence>
<evidence type="ECO:0000256" key="7">
    <source>
        <dbReference type="ARBA" id="ARBA00022968"/>
    </source>
</evidence>
<keyword evidence="12" id="KW-0206">Cytoskeleton</keyword>
<dbReference type="InterPro" id="IPR006875">
    <property type="entry name" value="Sarcoglycan"/>
</dbReference>
<evidence type="ECO:0000256" key="9">
    <source>
        <dbReference type="ARBA" id="ARBA00023136"/>
    </source>
</evidence>
<dbReference type="Pfam" id="PF04790">
    <property type="entry name" value="Sarcoglycan_1"/>
    <property type="match status" value="1"/>
</dbReference>
<dbReference type="EMBL" id="FZQP02000093">
    <property type="protein sequence ID" value="VVC87215.1"/>
    <property type="molecule type" value="Genomic_DNA"/>
</dbReference>
<proteinExistence type="inferred from homology"/>
<dbReference type="InterPro" id="IPR039972">
    <property type="entry name" value="Sarcoglycan_gamma/delta/zeta"/>
</dbReference>
<keyword evidence="4" id="KW-1003">Cell membrane</keyword>
<dbReference type="Proteomes" id="UP000324832">
    <property type="component" value="Unassembled WGS sequence"/>
</dbReference>
<keyword evidence="8 14" id="KW-1133">Transmembrane helix</keyword>
<organism evidence="15 16">
    <name type="scientific">Leptidea sinapis</name>
    <dbReference type="NCBI Taxonomy" id="189913"/>
    <lineage>
        <taxon>Eukaryota</taxon>
        <taxon>Metazoa</taxon>
        <taxon>Ecdysozoa</taxon>
        <taxon>Arthropoda</taxon>
        <taxon>Hexapoda</taxon>
        <taxon>Insecta</taxon>
        <taxon>Pterygota</taxon>
        <taxon>Neoptera</taxon>
        <taxon>Endopterygota</taxon>
        <taxon>Lepidoptera</taxon>
        <taxon>Glossata</taxon>
        <taxon>Ditrysia</taxon>
        <taxon>Papilionoidea</taxon>
        <taxon>Pieridae</taxon>
        <taxon>Dismorphiinae</taxon>
        <taxon>Leptidea</taxon>
    </lineage>
</organism>
<evidence type="ECO:0000256" key="11">
    <source>
        <dbReference type="ARBA" id="ARBA00023180"/>
    </source>
</evidence>
<keyword evidence="11" id="KW-0325">Glycoprotein</keyword>
<dbReference type="GO" id="GO:0016012">
    <property type="term" value="C:sarcoglycan complex"/>
    <property type="evidence" value="ECO:0007669"/>
    <property type="project" value="InterPro"/>
</dbReference>
<dbReference type="PANTHER" id="PTHR12939:SF10">
    <property type="entry name" value="EG:4F1.1 PROTEIN"/>
    <property type="match status" value="1"/>
</dbReference>
<keyword evidence="16" id="KW-1185">Reference proteome</keyword>
<evidence type="ECO:0000256" key="8">
    <source>
        <dbReference type="ARBA" id="ARBA00022989"/>
    </source>
</evidence>
<gene>
    <name evidence="15" type="ORF">LSINAPIS_LOCUS878</name>
</gene>
<evidence type="ECO:0000256" key="10">
    <source>
        <dbReference type="ARBA" id="ARBA00023157"/>
    </source>
</evidence>
<dbReference type="GO" id="GO:0060047">
    <property type="term" value="P:heart contraction"/>
    <property type="evidence" value="ECO:0007669"/>
    <property type="project" value="TreeGrafter"/>
</dbReference>
<keyword evidence="9 14" id="KW-0472">Membrane</keyword>
<name>A0A5E4PQC0_9NEOP</name>
<evidence type="ECO:0000256" key="2">
    <source>
        <dbReference type="ARBA" id="ARBA00004274"/>
    </source>
</evidence>
<evidence type="ECO:0000256" key="3">
    <source>
        <dbReference type="ARBA" id="ARBA00007574"/>
    </source>
</evidence>
<feature type="region of interest" description="Disordered" evidence="13">
    <location>
        <begin position="1"/>
        <end position="32"/>
    </location>
</feature>
<comment type="similarity">
    <text evidence="3">Belongs to the sarcoglycan beta/delta/gamma/zeta family.</text>
</comment>
<evidence type="ECO:0000256" key="6">
    <source>
        <dbReference type="ARBA" id="ARBA00022692"/>
    </source>
</evidence>
<evidence type="ECO:0000256" key="4">
    <source>
        <dbReference type="ARBA" id="ARBA00022475"/>
    </source>
</evidence>
<protein>
    <submittedName>
        <fullName evidence="15">Uncharacterized protein</fullName>
    </submittedName>
</protein>
<dbReference type="GO" id="GO:0042383">
    <property type="term" value="C:sarcolemma"/>
    <property type="evidence" value="ECO:0007669"/>
    <property type="project" value="UniProtKB-SubCell"/>
</dbReference>
<keyword evidence="10" id="KW-1015">Disulfide bond</keyword>
<evidence type="ECO:0000256" key="1">
    <source>
        <dbReference type="ARBA" id="ARBA00004245"/>
    </source>
</evidence>
<evidence type="ECO:0000313" key="16">
    <source>
        <dbReference type="Proteomes" id="UP000324832"/>
    </source>
</evidence>
<keyword evidence="7" id="KW-0735">Signal-anchor</keyword>